<keyword evidence="3 6" id="KW-0012">Acyltransferase</keyword>
<dbReference type="GO" id="GO:0003841">
    <property type="term" value="F:1-acylglycerol-3-phosphate O-acyltransferase activity"/>
    <property type="evidence" value="ECO:0007669"/>
    <property type="project" value="TreeGrafter"/>
</dbReference>
<keyword evidence="4" id="KW-0472">Membrane</keyword>
<sequence length="236" mass="26106">MNALRSIIFYTGYVVLVLFVAVVLSPIALCLPYKKRFPVLNLYNRAMMGWLSIACGIRIDVTGREHLPKGACVLLSNHQSEWETLFLQILKPPVCTVLKKELLNIPVFGWSLRLIRPIALDRSSPTRALKQVIKEGPEKLKQGLSMLIFPEGTRLAPGERKPFAKSGALIACRANCPVVPIAHNAGHCWLNNSWIKRPGRITVVIGAPIETVGRDAASVTEEAEAWINAEREHIGG</sequence>
<dbReference type="GO" id="GO:0006654">
    <property type="term" value="P:phosphatidic acid biosynthetic process"/>
    <property type="evidence" value="ECO:0007669"/>
    <property type="project" value="TreeGrafter"/>
</dbReference>
<proteinExistence type="predicted"/>
<protein>
    <submittedName>
        <fullName evidence="6">1-acyl-sn-glycerol-3-phosphate acyltransferase</fullName>
    </submittedName>
</protein>
<reference evidence="6 7" key="1">
    <citation type="submission" date="2018-09" db="EMBL/GenBank/DDBJ databases">
        <title>Zymobacter palmae IAM14233 (=T109) whole genome analysis.</title>
        <authorList>
            <person name="Yanase H."/>
        </authorList>
    </citation>
    <scope>NUCLEOTIDE SEQUENCE [LARGE SCALE GENOMIC DNA]</scope>
    <source>
        <strain evidence="6 7">IAM14233</strain>
    </source>
</reference>
<dbReference type="SMART" id="SM00563">
    <property type="entry name" value="PlsC"/>
    <property type="match status" value="1"/>
</dbReference>
<comment type="pathway">
    <text evidence="1">Lipid metabolism.</text>
</comment>
<evidence type="ECO:0000259" key="5">
    <source>
        <dbReference type="SMART" id="SM00563"/>
    </source>
</evidence>
<keyword evidence="7" id="KW-1185">Reference proteome</keyword>
<dbReference type="CDD" id="cd07989">
    <property type="entry name" value="LPLAT_AGPAT-like"/>
    <property type="match status" value="1"/>
</dbReference>
<name>A0A348HBY3_9GAMM</name>
<dbReference type="PANTHER" id="PTHR10434">
    <property type="entry name" value="1-ACYL-SN-GLYCEROL-3-PHOSPHATE ACYLTRANSFERASE"/>
    <property type="match status" value="1"/>
</dbReference>
<dbReference type="Pfam" id="PF01553">
    <property type="entry name" value="Acyltransferase"/>
    <property type="match status" value="1"/>
</dbReference>
<dbReference type="SUPFAM" id="SSF69593">
    <property type="entry name" value="Glycerol-3-phosphate (1)-acyltransferase"/>
    <property type="match status" value="1"/>
</dbReference>
<dbReference type="STRING" id="1123510.GCA_000620025_00552"/>
<evidence type="ECO:0000313" key="6">
    <source>
        <dbReference type="EMBL" id="BBG29135.1"/>
    </source>
</evidence>
<evidence type="ECO:0000256" key="2">
    <source>
        <dbReference type="ARBA" id="ARBA00022679"/>
    </source>
</evidence>
<feature type="domain" description="Phospholipid/glycerol acyltransferase" evidence="5">
    <location>
        <begin position="72"/>
        <end position="186"/>
    </location>
</feature>
<keyword evidence="4" id="KW-0812">Transmembrane</keyword>
<dbReference type="AlphaFoldDB" id="A0A348HBY3"/>
<evidence type="ECO:0000256" key="1">
    <source>
        <dbReference type="ARBA" id="ARBA00005189"/>
    </source>
</evidence>
<dbReference type="RefSeq" id="WP_027704543.1">
    <property type="nucleotide sequence ID" value="NZ_AP018933.1"/>
</dbReference>
<accession>A0A348HBY3</accession>
<evidence type="ECO:0000313" key="7">
    <source>
        <dbReference type="Proteomes" id="UP000267342"/>
    </source>
</evidence>
<feature type="transmembrane region" description="Helical" evidence="4">
    <location>
        <begin position="7"/>
        <end position="29"/>
    </location>
</feature>
<dbReference type="KEGG" id="zpl:ZBT109_0345"/>
<organism evidence="6 7">
    <name type="scientific">Zymobacter palmae</name>
    <dbReference type="NCBI Taxonomy" id="33074"/>
    <lineage>
        <taxon>Bacteria</taxon>
        <taxon>Pseudomonadati</taxon>
        <taxon>Pseudomonadota</taxon>
        <taxon>Gammaproteobacteria</taxon>
        <taxon>Oceanospirillales</taxon>
        <taxon>Halomonadaceae</taxon>
        <taxon>Zymobacter group</taxon>
        <taxon>Zymobacter</taxon>
    </lineage>
</organism>
<dbReference type="PANTHER" id="PTHR10434:SF40">
    <property type="entry name" value="1-ACYL-SN-GLYCEROL-3-PHOSPHATE ACYLTRANSFERASE"/>
    <property type="match status" value="1"/>
</dbReference>
<dbReference type="InterPro" id="IPR002123">
    <property type="entry name" value="Plipid/glycerol_acylTrfase"/>
</dbReference>
<keyword evidence="4" id="KW-1133">Transmembrane helix</keyword>
<evidence type="ECO:0000256" key="4">
    <source>
        <dbReference type="SAM" id="Phobius"/>
    </source>
</evidence>
<evidence type="ECO:0000256" key="3">
    <source>
        <dbReference type="ARBA" id="ARBA00023315"/>
    </source>
</evidence>
<dbReference type="Proteomes" id="UP000267342">
    <property type="component" value="Chromosome"/>
</dbReference>
<keyword evidence="2 6" id="KW-0808">Transferase</keyword>
<dbReference type="OrthoDB" id="9812274at2"/>
<dbReference type="EMBL" id="AP018933">
    <property type="protein sequence ID" value="BBG29135.1"/>
    <property type="molecule type" value="Genomic_DNA"/>
</dbReference>
<gene>
    <name evidence="6" type="ORF">ZBT109_0345</name>
</gene>